<reference evidence="1 2" key="1">
    <citation type="journal article" date="2021" name="Environ. Microbiol.">
        <title>Gene family expansions and transcriptome signatures uncover fungal adaptations to wood decay.</title>
        <authorList>
            <person name="Hage H."/>
            <person name="Miyauchi S."/>
            <person name="Viragh M."/>
            <person name="Drula E."/>
            <person name="Min B."/>
            <person name="Chaduli D."/>
            <person name="Navarro D."/>
            <person name="Favel A."/>
            <person name="Norest M."/>
            <person name="Lesage-Meessen L."/>
            <person name="Balint B."/>
            <person name="Merenyi Z."/>
            <person name="de Eugenio L."/>
            <person name="Morin E."/>
            <person name="Martinez A.T."/>
            <person name="Baldrian P."/>
            <person name="Stursova M."/>
            <person name="Martinez M.J."/>
            <person name="Novotny C."/>
            <person name="Magnuson J.K."/>
            <person name="Spatafora J.W."/>
            <person name="Maurice S."/>
            <person name="Pangilinan J."/>
            <person name="Andreopoulos W."/>
            <person name="LaButti K."/>
            <person name="Hundley H."/>
            <person name="Na H."/>
            <person name="Kuo A."/>
            <person name="Barry K."/>
            <person name="Lipzen A."/>
            <person name="Henrissat B."/>
            <person name="Riley R."/>
            <person name="Ahrendt S."/>
            <person name="Nagy L.G."/>
            <person name="Grigoriev I.V."/>
            <person name="Martin F."/>
            <person name="Rosso M.N."/>
        </authorList>
    </citation>
    <scope>NUCLEOTIDE SEQUENCE [LARGE SCALE GENOMIC DNA]</scope>
    <source>
        <strain evidence="1 2">CIRM-BRFM 1785</strain>
    </source>
</reference>
<sequence length="115" mass="12648">MTGFLTFVSPLSAVVDDALLTLSRVAGRTCSPTPMITFTTRAPSVFAPHTPVCKPSFSITLKLFHSKFGSRMGRVVELIGYLLSLSWVTPSRRHHDERRVVDASVLVLPGLSHIR</sequence>
<dbReference type="EMBL" id="JADCUA010000008">
    <property type="protein sequence ID" value="KAH9837840.1"/>
    <property type="molecule type" value="Genomic_DNA"/>
</dbReference>
<gene>
    <name evidence="1" type="ORF">C8Q71DRAFT_754802</name>
</gene>
<dbReference type="Proteomes" id="UP000814176">
    <property type="component" value="Unassembled WGS sequence"/>
</dbReference>
<evidence type="ECO:0000313" key="1">
    <source>
        <dbReference type="EMBL" id="KAH9837840.1"/>
    </source>
</evidence>
<protein>
    <recommendedName>
        <fullName evidence="3">Secreted protein</fullName>
    </recommendedName>
</protein>
<dbReference type="RefSeq" id="XP_047779878.1">
    <property type="nucleotide sequence ID" value="XM_047923507.1"/>
</dbReference>
<evidence type="ECO:0000313" key="2">
    <source>
        <dbReference type="Proteomes" id="UP000814176"/>
    </source>
</evidence>
<evidence type="ECO:0008006" key="3">
    <source>
        <dbReference type="Google" id="ProtNLM"/>
    </source>
</evidence>
<comment type="caution">
    <text evidence="1">The sequence shown here is derived from an EMBL/GenBank/DDBJ whole genome shotgun (WGS) entry which is preliminary data.</text>
</comment>
<organism evidence="1 2">
    <name type="scientific">Rhodofomes roseus</name>
    <dbReference type="NCBI Taxonomy" id="34475"/>
    <lineage>
        <taxon>Eukaryota</taxon>
        <taxon>Fungi</taxon>
        <taxon>Dikarya</taxon>
        <taxon>Basidiomycota</taxon>
        <taxon>Agaricomycotina</taxon>
        <taxon>Agaricomycetes</taxon>
        <taxon>Polyporales</taxon>
        <taxon>Rhodofomes</taxon>
    </lineage>
</organism>
<proteinExistence type="predicted"/>
<name>A0ABQ8KJ95_9APHY</name>
<dbReference type="GeneID" id="72004239"/>
<keyword evidence="2" id="KW-1185">Reference proteome</keyword>
<accession>A0ABQ8KJ95</accession>